<gene>
    <name evidence="2" type="primary">CRAM-L2</name>
    <name evidence="2" type="ORF">Hamer_G023984</name>
</gene>
<feature type="compositionally biased region" description="Basic and acidic residues" evidence="1">
    <location>
        <begin position="732"/>
        <end position="749"/>
    </location>
</feature>
<evidence type="ECO:0000313" key="2">
    <source>
        <dbReference type="EMBL" id="KAG7174744.1"/>
    </source>
</evidence>
<evidence type="ECO:0000313" key="3">
    <source>
        <dbReference type="Proteomes" id="UP000747542"/>
    </source>
</evidence>
<feature type="compositionally biased region" description="Gly residues" evidence="1">
    <location>
        <begin position="244"/>
        <end position="257"/>
    </location>
</feature>
<dbReference type="EMBL" id="JAHLQT010007069">
    <property type="protein sequence ID" value="KAG7174744.1"/>
    <property type="molecule type" value="Genomic_DNA"/>
</dbReference>
<protein>
    <submittedName>
        <fullName evidence="2">Cysteine-rich, acidic integral membrane protein-like 2</fullName>
    </submittedName>
</protein>
<feature type="compositionally biased region" description="Basic residues" evidence="1">
    <location>
        <begin position="766"/>
        <end position="778"/>
    </location>
</feature>
<reference evidence="2" key="1">
    <citation type="journal article" date="2021" name="Sci. Adv.">
        <title>The American lobster genome reveals insights on longevity, neural, and immune adaptations.</title>
        <authorList>
            <person name="Polinski J.M."/>
            <person name="Zimin A.V."/>
            <person name="Clark K.F."/>
            <person name="Kohn A.B."/>
            <person name="Sadowski N."/>
            <person name="Timp W."/>
            <person name="Ptitsyn A."/>
            <person name="Khanna P."/>
            <person name="Romanova D.Y."/>
            <person name="Williams P."/>
            <person name="Greenwood S.J."/>
            <person name="Moroz L.L."/>
            <person name="Walt D.R."/>
            <person name="Bodnar A.G."/>
        </authorList>
    </citation>
    <scope>NUCLEOTIDE SEQUENCE</scope>
    <source>
        <strain evidence="2">GMGI-L3</strain>
    </source>
</reference>
<feature type="region of interest" description="Disordered" evidence="1">
    <location>
        <begin position="446"/>
        <end position="481"/>
    </location>
</feature>
<feature type="region of interest" description="Disordered" evidence="1">
    <location>
        <begin position="674"/>
        <end position="794"/>
    </location>
</feature>
<dbReference type="Proteomes" id="UP000747542">
    <property type="component" value="Unassembled WGS sequence"/>
</dbReference>
<proteinExistence type="predicted"/>
<feature type="region of interest" description="Disordered" evidence="1">
    <location>
        <begin position="222"/>
        <end position="257"/>
    </location>
</feature>
<accession>A0A8J5N871</accession>
<feature type="compositionally biased region" description="Acidic residues" evidence="1">
    <location>
        <begin position="446"/>
        <end position="456"/>
    </location>
</feature>
<keyword evidence="3" id="KW-1185">Reference proteome</keyword>
<feature type="compositionally biased region" description="Basic and acidic residues" evidence="1">
    <location>
        <begin position="457"/>
        <end position="474"/>
    </location>
</feature>
<sequence length="895" mass="95522">MDNGESVDGGGEAQSFTVTAVTGEAQSFTVTAVTGEAQNFTVTAVTGEAQSFTVTAVTGEALSFTVTAVTGEAQSFTVTAVTGEAQSFTVTAVTGEAQSFTVTAVTGEAQSFTVTPVTSVTGEAQSFTVTAVTGEALSFTVTAVTGEAQSFTVTAVTGEAQSFTVTAVTGEAQSFTVTAVTGEAQSFTVTPVTGEAQSFTVTAVTGEAQSFTVTAVTGPTHPSPLTNPFGQNPPPHSRRDCGERGGGGVGGQVRGGSGSRVHGANWSHFLNHVQLIMASLDNHHHEHHHSVLVSSSHHYDAPGGLPEDVEALAKIVPSSEQGLSVLFLSGSPPRGPTPSPDYDLDSQPGYFSSASDLSLDATNTCVSTLMVNASDTCGSGITPERKGRNTCVIPVTHTAEGVVGGGDDGEGRDDPVMVRSDVGCDGGQRGRAARCCIISVVSNKEVEDEEEEEDYEMEGRRLSESTNGRKDHTCKPSSLISQEPSARIVLKGSIAFTHDGVGSEGDVHAPYADCYSIPAIDQRKYTEESRRSALVDTSGDDRTRMLTCAGGSYVESYLPEAPPRQRRSRTRMSSDSAIYVGGDSEEQQSGNEDLLDGGQCSTSLFITFGYGQQEDDEGFPILSDPADTEDDSVFAGDVQESRHKSSVLSEVYRTTPCRRRYSASDFIRDTILTPLDKSNTNAPSQTKRAPSPTYVNVPLKQPKASNTTQSSRRESPKTKTKRESKKSVASTKESEKRLVNIEFITRELPPDEQLSATPVPPPRTKSPTKNRARSSSPRKRSDTPRNFANPRRSRSCCLHYRESHRRQEYLQENGISPKSLLDSFFESGMTEEDQGSLPWDFKDCTLYQLRSVGGLMEGGVKGLVEGIGRSYEIHLSYLEAGHRGPQVFPICVILV</sequence>
<evidence type="ECO:0000256" key="1">
    <source>
        <dbReference type="SAM" id="MobiDB-lite"/>
    </source>
</evidence>
<name>A0A8J5N871_HOMAM</name>
<comment type="caution">
    <text evidence="2">The sequence shown here is derived from an EMBL/GenBank/DDBJ whole genome shotgun (WGS) entry which is preliminary data.</text>
</comment>
<feature type="compositionally biased region" description="Polar residues" evidence="1">
    <location>
        <begin position="676"/>
        <end position="688"/>
    </location>
</feature>
<organism evidence="2 3">
    <name type="scientific">Homarus americanus</name>
    <name type="common">American lobster</name>
    <dbReference type="NCBI Taxonomy" id="6706"/>
    <lineage>
        <taxon>Eukaryota</taxon>
        <taxon>Metazoa</taxon>
        <taxon>Ecdysozoa</taxon>
        <taxon>Arthropoda</taxon>
        <taxon>Crustacea</taxon>
        <taxon>Multicrustacea</taxon>
        <taxon>Malacostraca</taxon>
        <taxon>Eumalacostraca</taxon>
        <taxon>Eucarida</taxon>
        <taxon>Decapoda</taxon>
        <taxon>Pleocyemata</taxon>
        <taxon>Astacidea</taxon>
        <taxon>Nephropoidea</taxon>
        <taxon>Nephropidae</taxon>
        <taxon>Homarus</taxon>
    </lineage>
</organism>
<dbReference type="AlphaFoldDB" id="A0A8J5N871"/>
<feature type="region of interest" description="Disordered" evidence="1">
    <location>
        <begin position="556"/>
        <end position="576"/>
    </location>
</feature>